<keyword evidence="2" id="KW-1185">Reference proteome</keyword>
<protein>
    <submittedName>
        <fullName evidence="1">Uncharacterized protein</fullName>
    </submittedName>
</protein>
<dbReference type="Proteomes" id="UP000734218">
    <property type="component" value="Unassembled WGS sequence"/>
</dbReference>
<gene>
    <name evidence="1" type="ORF">GGR88_000602</name>
</gene>
<dbReference type="RefSeq" id="WP_167952863.1">
    <property type="nucleotide sequence ID" value="NZ_JAATJE010000001.1"/>
</dbReference>
<organism evidence="1 2">
    <name type="scientific">Sphingomonas jejuensis</name>
    <dbReference type="NCBI Taxonomy" id="904715"/>
    <lineage>
        <taxon>Bacteria</taxon>
        <taxon>Pseudomonadati</taxon>
        <taxon>Pseudomonadota</taxon>
        <taxon>Alphaproteobacteria</taxon>
        <taxon>Sphingomonadales</taxon>
        <taxon>Sphingomonadaceae</taxon>
        <taxon>Sphingomonas</taxon>
    </lineage>
</organism>
<name>A0ABX0XIX8_9SPHN</name>
<comment type="caution">
    <text evidence="1">The sequence shown here is derived from an EMBL/GenBank/DDBJ whole genome shotgun (WGS) entry which is preliminary data.</text>
</comment>
<evidence type="ECO:0000313" key="2">
    <source>
        <dbReference type="Proteomes" id="UP000734218"/>
    </source>
</evidence>
<sequence length="87" mass="9667">MTNTSENPLLKFCAPRDAGAAFLATHEGSFAMIEPLTPRAESWLRANVDAEATWMGKALVVEFRYFPDLVDAIIDAGFLFERDAFPN</sequence>
<proteinExistence type="predicted"/>
<evidence type="ECO:0000313" key="1">
    <source>
        <dbReference type="EMBL" id="NJC33128.1"/>
    </source>
</evidence>
<accession>A0ABX0XIX8</accession>
<dbReference type="EMBL" id="JAATJE010000001">
    <property type="protein sequence ID" value="NJC33128.1"/>
    <property type="molecule type" value="Genomic_DNA"/>
</dbReference>
<reference evidence="1 2" key="1">
    <citation type="submission" date="2020-03" db="EMBL/GenBank/DDBJ databases">
        <title>Genomic Encyclopedia of Type Strains, Phase IV (KMG-IV): sequencing the most valuable type-strain genomes for metagenomic binning, comparative biology and taxonomic classification.</title>
        <authorList>
            <person name="Goeker M."/>
        </authorList>
    </citation>
    <scope>NUCLEOTIDE SEQUENCE [LARGE SCALE GENOMIC DNA]</scope>
    <source>
        <strain evidence="1 2">DSM 27651</strain>
    </source>
</reference>